<dbReference type="Gene3D" id="3.40.720.10">
    <property type="entry name" value="Alkaline Phosphatase, subunit A"/>
    <property type="match status" value="1"/>
</dbReference>
<gene>
    <name evidence="2" type="ORF">NZD86_21695</name>
</gene>
<dbReference type="CDD" id="cd16148">
    <property type="entry name" value="sulfatase_like"/>
    <property type="match status" value="1"/>
</dbReference>
<proteinExistence type="predicted"/>
<keyword evidence="3" id="KW-1185">Reference proteome</keyword>
<dbReference type="Proteomes" id="UP001164803">
    <property type="component" value="Chromosome"/>
</dbReference>
<dbReference type="RefSeq" id="WP_268044136.1">
    <property type="nucleotide sequence ID" value="NZ_CP104064.1"/>
</dbReference>
<sequence>MYIDVDSLRPDHMGCYGYTRNTTPNIDKIAKQGVRFTRSYCEASPCVPSRASFISGKYAINHGALTHFGPGGQFYHPGAERYSTRYPFFTRYLREAGYKTITISSFGDRHQAWWFFAGWNEIHSHTLKRGNEDANEVNEHVLPWIQEHGADDNYFLHIQYWDPHGFYTAPDYYAEQFVDQPAPAFPSDEMIQQHRHMYHPRSARMFHWAITPNIPRKMPHEIRNRTDYEQLINLYDAGISYMDEHVGQIIAAYRELGIEDEVTFIVSADHGESFGEQGIYMEHGMATESVHHIPLIMRVPGLTTSGTAIDQFVYNVDVVATIADLVGLDVPTGWDGRSLAPLLRQDGDNWNRDYLVLEHGLYACQRAVRDERWHFIRTYDPGFYQFDPVVLYDMHDNESVNVAALHPDIVAQMDHRIVEWVQENRAIHGEIGDPMEDIIQTGPYRYIGKEEWITRLREVGMTAEADELAKRKHSAYE</sequence>
<dbReference type="PANTHER" id="PTHR43751">
    <property type="entry name" value="SULFATASE"/>
    <property type="match status" value="1"/>
</dbReference>
<protein>
    <submittedName>
        <fullName evidence="2">Sulfatase</fullName>
    </submittedName>
</protein>
<dbReference type="InterPro" id="IPR017850">
    <property type="entry name" value="Alkaline_phosphatase_core_sf"/>
</dbReference>
<evidence type="ECO:0000313" key="2">
    <source>
        <dbReference type="EMBL" id="WAH36755.1"/>
    </source>
</evidence>
<evidence type="ECO:0000259" key="1">
    <source>
        <dbReference type="Pfam" id="PF00884"/>
    </source>
</evidence>
<dbReference type="InterPro" id="IPR000917">
    <property type="entry name" value="Sulfatase_N"/>
</dbReference>
<reference evidence="2" key="1">
    <citation type="submission" date="2022-08" db="EMBL/GenBank/DDBJ databases">
        <title>Alicyclobacillus dauci DSM2870, complete genome.</title>
        <authorList>
            <person name="Wang Q."/>
            <person name="Cai R."/>
            <person name="Wang Z."/>
        </authorList>
    </citation>
    <scope>NUCLEOTIDE SEQUENCE</scope>
    <source>
        <strain evidence="2">DSM 28700</strain>
    </source>
</reference>
<dbReference type="PANTHER" id="PTHR43751:SF3">
    <property type="entry name" value="SULFATASE N-TERMINAL DOMAIN-CONTAINING PROTEIN"/>
    <property type="match status" value="1"/>
</dbReference>
<dbReference type="SUPFAM" id="SSF53649">
    <property type="entry name" value="Alkaline phosphatase-like"/>
    <property type="match status" value="1"/>
</dbReference>
<evidence type="ECO:0000313" key="3">
    <source>
        <dbReference type="Proteomes" id="UP001164803"/>
    </source>
</evidence>
<organism evidence="2 3">
    <name type="scientific">Alicyclobacillus dauci</name>
    <dbReference type="NCBI Taxonomy" id="1475485"/>
    <lineage>
        <taxon>Bacteria</taxon>
        <taxon>Bacillati</taxon>
        <taxon>Bacillota</taxon>
        <taxon>Bacilli</taxon>
        <taxon>Bacillales</taxon>
        <taxon>Alicyclobacillaceae</taxon>
        <taxon>Alicyclobacillus</taxon>
    </lineage>
</organism>
<dbReference type="InterPro" id="IPR052701">
    <property type="entry name" value="GAG_Ulvan_Degrading_Sulfatases"/>
</dbReference>
<accession>A0ABY6Z432</accession>
<feature type="domain" description="Sulfatase N-terminal" evidence="1">
    <location>
        <begin position="2"/>
        <end position="327"/>
    </location>
</feature>
<name>A0ABY6Z432_9BACL</name>
<dbReference type="EMBL" id="CP104064">
    <property type="protein sequence ID" value="WAH36755.1"/>
    <property type="molecule type" value="Genomic_DNA"/>
</dbReference>
<dbReference type="Pfam" id="PF00884">
    <property type="entry name" value="Sulfatase"/>
    <property type="match status" value="1"/>
</dbReference>